<dbReference type="STRING" id="2045.KR76_20125"/>
<dbReference type="OrthoDB" id="3790986at2"/>
<reference evidence="1 2" key="1">
    <citation type="journal article" date="2015" name="Genome Announc.">
        <title>Complete Genome Sequence of Steroid-Transforming Nocardioides simplex VKM Ac-2033D.</title>
        <authorList>
            <person name="Shtratnikova V.Y."/>
            <person name="Schelkunov M.I."/>
            <person name="Pekov Y.A."/>
            <person name="Fokina V.V."/>
            <person name="Logacheva M.D."/>
            <person name="Sokolov S.L."/>
            <person name="Bragin E.Y."/>
            <person name="Ashapkin V.V."/>
            <person name="Donova M.V."/>
        </authorList>
    </citation>
    <scope>NUCLEOTIDE SEQUENCE [LARGE SCALE GENOMIC DNA]</scope>
    <source>
        <strain evidence="1 2">VKM Ac-2033D</strain>
    </source>
</reference>
<evidence type="ECO:0000313" key="2">
    <source>
        <dbReference type="Proteomes" id="UP000030300"/>
    </source>
</evidence>
<dbReference type="EMBL" id="CP009896">
    <property type="protein sequence ID" value="AIY18493.1"/>
    <property type="molecule type" value="Genomic_DNA"/>
</dbReference>
<name>A0A0A1DPQ7_NOCSI</name>
<dbReference type="AlphaFoldDB" id="A0A0A1DPQ7"/>
<dbReference type="HOGENOM" id="CLU_1426663_0_0_11"/>
<dbReference type="Proteomes" id="UP000030300">
    <property type="component" value="Chromosome"/>
</dbReference>
<organism evidence="1 2">
    <name type="scientific">Nocardioides simplex</name>
    <name type="common">Arthrobacter simplex</name>
    <dbReference type="NCBI Taxonomy" id="2045"/>
    <lineage>
        <taxon>Bacteria</taxon>
        <taxon>Bacillati</taxon>
        <taxon>Actinomycetota</taxon>
        <taxon>Actinomycetes</taxon>
        <taxon>Propionibacteriales</taxon>
        <taxon>Nocardioidaceae</taxon>
        <taxon>Pimelobacter</taxon>
    </lineage>
</organism>
<keyword evidence="2" id="KW-1185">Reference proteome</keyword>
<dbReference type="GeneID" id="96611104"/>
<dbReference type="KEGG" id="psim:KR76_20125"/>
<evidence type="ECO:0000313" key="1">
    <source>
        <dbReference type="EMBL" id="AIY18493.1"/>
    </source>
</evidence>
<proteinExistence type="predicted"/>
<accession>A0A0A1DPQ7</accession>
<dbReference type="eggNOG" id="ENOG5032AYD">
    <property type="taxonomic scope" value="Bacteria"/>
</dbReference>
<dbReference type="RefSeq" id="WP_038680778.1">
    <property type="nucleotide sequence ID" value="NZ_BJMC01000010.1"/>
</dbReference>
<protein>
    <submittedName>
        <fullName evidence="1">Uncharacterized protein</fullName>
    </submittedName>
</protein>
<gene>
    <name evidence="1" type="ORF">KR76_20125</name>
</gene>
<sequence>MLVTARARWAAVLMAAGAAVTTVVATPALASAADYTHVDASRDARSGRLDSASDSPGRLDRREASVDIRKIRIAHTADHVVVKIRTRAALPTRAFFVGVSLRTPGGGSYDAGYFKMFGSTRHELTQGNDTVECAGLRTDIDRQRRLATIVVPTTCIGSPAWVRAGVGAARFDRNRMWSDDGLRDRQVRDDLRYSPRIARG</sequence>